<evidence type="ECO:0000256" key="1">
    <source>
        <dbReference type="ARBA" id="ARBA00006227"/>
    </source>
</evidence>
<dbReference type="PANTHER" id="PTHR12930:SF0">
    <property type="entry name" value="RING FINGER PROTEIN 113B"/>
    <property type="match status" value="1"/>
</dbReference>
<evidence type="ECO:0000259" key="10">
    <source>
        <dbReference type="PROSITE" id="PS50103"/>
    </source>
</evidence>
<dbReference type="InterPro" id="IPR001841">
    <property type="entry name" value="Znf_RING"/>
</dbReference>
<feature type="zinc finger region" description="C3H1-type" evidence="7">
    <location>
        <begin position="151"/>
        <end position="179"/>
    </location>
</feature>
<feature type="region of interest" description="Disordered" evidence="8">
    <location>
        <begin position="118"/>
        <end position="142"/>
    </location>
</feature>
<comment type="similarity">
    <text evidence="1">Belongs to the universal ribosomal protein uL13 family.</text>
</comment>
<feature type="region of interest" description="Disordered" evidence="8">
    <location>
        <begin position="31"/>
        <end position="72"/>
    </location>
</feature>
<evidence type="ECO:0000256" key="4">
    <source>
        <dbReference type="ARBA" id="ARBA00022833"/>
    </source>
</evidence>
<evidence type="ECO:0000256" key="8">
    <source>
        <dbReference type="SAM" id="MobiDB-lite"/>
    </source>
</evidence>
<dbReference type="EMBL" id="OC929065">
    <property type="protein sequence ID" value="CAD7658059.1"/>
    <property type="molecule type" value="Genomic_DNA"/>
</dbReference>
<protein>
    <recommendedName>
        <fullName evidence="13">RING finger protein 113A</fullName>
    </recommendedName>
</protein>
<evidence type="ECO:0000256" key="7">
    <source>
        <dbReference type="PROSITE-ProRule" id="PRU00723"/>
    </source>
</evidence>
<evidence type="ECO:0000256" key="3">
    <source>
        <dbReference type="ARBA" id="ARBA00022771"/>
    </source>
</evidence>
<feature type="domain" description="C3H1-type" evidence="10">
    <location>
        <begin position="151"/>
        <end position="179"/>
    </location>
</feature>
<name>A0A7R9QTN2_9ACAR</name>
<evidence type="ECO:0000256" key="5">
    <source>
        <dbReference type="ARBA" id="ARBA00022980"/>
    </source>
</evidence>
<dbReference type="Pfam" id="PF00642">
    <property type="entry name" value="zf-CCCH"/>
    <property type="match status" value="1"/>
</dbReference>
<dbReference type="CDD" id="cd00392">
    <property type="entry name" value="Ribosomal_L13"/>
    <property type="match status" value="1"/>
</dbReference>
<dbReference type="PROSITE" id="PS50089">
    <property type="entry name" value="ZF_RING_2"/>
    <property type="match status" value="1"/>
</dbReference>
<dbReference type="GO" id="GO:0034247">
    <property type="term" value="P:snoRNA splicing"/>
    <property type="evidence" value="ECO:0007669"/>
    <property type="project" value="TreeGrafter"/>
</dbReference>
<keyword evidence="3 7" id="KW-0863">Zinc-finger</keyword>
<keyword evidence="12" id="KW-1185">Reference proteome</keyword>
<dbReference type="Gene3D" id="3.90.1180.10">
    <property type="entry name" value="Ribosomal protein L13"/>
    <property type="match status" value="1"/>
</dbReference>
<dbReference type="PROSITE" id="PS00518">
    <property type="entry name" value="ZF_RING_1"/>
    <property type="match status" value="1"/>
</dbReference>
<dbReference type="SUPFAM" id="SSF57850">
    <property type="entry name" value="RING/U-box"/>
    <property type="match status" value="1"/>
</dbReference>
<dbReference type="Pfam" id="PF13923">
    <property type="entry name" value="zf-C3HC4_2"/>
    <property type="match status" value="1"/>
</dbReference>
<keyword evidence="4 7" id="KW-0862">Zinc</keyword>
<evidence type="ECO:0000259" key="9">
    <source>
        <dbReference type="PROSITE" id="PS50089"/>
    </source>
</evidence>
<dbReference type="CDD" id="cd16539">
    <property type="entry name" value="RING-HC_RNF113A_B"/>
    <property type="match status" value="1"/>
</dbReference>
<dbReference type="GO" id="GO:0005840">
    <property type="term" value="C:ribosome"/>
    <property type="evidence" value="ECO:0007669"/>
    <property type="project" value="UniProtKB-KW"/>
</dbReference>
<evidence type="ECO:0000313" key="11">
    <source>
        <dbReference type="EMBL" id="CAD7658059.1"/>
    </source>
</evidence>
<dbReference type="FunFam" id="3.30.40.10:FF:000045">
    <property type="entry name" value="RING finger protein 113A"/>
    <property type="match status" value="1"/>
</dbReference>
<dbReference type="GO" id="GO:0005684">
    <property type="term" value="C:U2-type spliceosomal complex"/>
    <property type="evidence" value="ECO:0007669"/>
    <property type="project" value="TreeGrafter"/>
</dbReference>
<dbReference type="InterPro" id="IPR017907">
    <property type="entry name" value="Znf_RING_CS"/>
</dbReference>
<dbReference type="InterPro" id="IPR005822">
    <property type="entry name" value="Ribosomal_uL13"/>
</dbReference>
<feature type="compositionally biased region" description="Acidic residues" evidence="8">
    <location>
        <begin position="39"/>
        <end position="48"/>
    </location>
</feature>
<feature type="domain" description="RING-type" evidence="9">
    <location>
        <begin position="216"/>
        <end position="254"/>
    </location>
</feature>
<dbReference type="GO" id="GO:0003735">
    <property type="term" value="F:structural constituent of ribosome"/>
    <property type="evidence" value="ECO:0007669"/>
    <property type="project" value="InterPro"/>
</dbReference>
<dbReference type="InterPro" id="IPR039971">
    <property type="entry name" value="CWC24-like"/>
</dbReference>
<dbReference type="InterPro" id="IPR036899">
    <property type="entry name" value="Ribosomal_uL13_sf"/>
</dbReference>
<organism evidence="11">
    <name type="scientific">Oppiella nova</name>
    <dbReference type="NCBI Taxonomy" id="334625"/>
    <lineage>
        <taxon>Eukaryota</taxon>
        <taxon>Metazoa</taxon>
        <taxon>Ecdysozoa</taxon>
        <taxon>Arthropoda</taxon>
        <taxon>Chelicerata</taxon>
        <taxon>Arachnida</taxon>
        <taxon>Acari</taxon>
        <taxon>Acariformes</taxon>
        <taxon>Sarcoptiformes</taxon>
        <taxon>Oribatida</taxon>
        <taxon>Brachypylina</taxon>
        <taxon>Oppioidea</taxon>
        <taxon>Oppiidae</taxon>
        <taxon>Oppiella</taxon>
    </lineage>
</organism>
<dbReference type="SMART" id="SM00356">
    <property type="entry name" value="ZnF_C3H1"/>
    <property type="match status" value="1"/>
</dbReference>
<dbReference type="AlphaFoldDB" id="A0A7R9QTN2"/>
<dbReference type="InterPro" id="IPR000571">
    <property type="entry name" value="Znf_CCCH"/>
</dbReference>
<dbReference type="OrthoDB" id="25761at2759"/>
<dbReference type="EMBL" id="CAJPVJ010014240">
    <property type="protein sequence ID" value="CAG2175245.1"/>
    <property type="molecule type" value="Genomic_DNA"/>
</dbReference>
<sequence>EDNESAVVVNSSRRADRNPLIQSTVSFSRLKKRKVVSEDKEDGNDSDDDSFRVTYRSNKSGQREGPSDMGATSVIQTETDKAMDAQSIFERAQEVNETLKGKEDDHIYRGLNNYVQYKSKKDTPQGNASSGHVRNGPVRAPENIRSTVRWDYQPDLCKDYKETGFCGFGDSCIFLHDRSDYKSGWQLEMDAQHKDHDDDDPNKYVIEEDDDLPFKCLICRQSFDTPVVTKCKHYFCEKCALNHFKKSSRCYVCSQQTNGVFNTAKDIIKKFNLQKTTSDIPPETDDHKSEEQSHDSEDLYILRFTVLHKLSRLEHRAVEVPRHKPIYDPDQDFGDHVVVINAKHVAMPGDEWRYRYYYHHTNYARGKHWAPAHILHNKDPTLVLYKAIYKAVGNIRLKRQEMIARLHMYPEEAVPKHILQNVSDQIRQLRPLSKRVDEFTEEEVKEFPKIFDYPEDYAIK</sequence>
<accession>A0A7R9QTN2</accession>
<feature type="non-terminal residue" evidence="11">
    <location>
        <position position="460"/>
    </location>
</feature>
<dbReference type="PANTHER" id="PTHR12930">
    <property type="entry name" value="ZINC FINGER PROTEIN 183"/>
    <property type="match status" value="1"/>
</dbReference>
<dbReference type="GO" id="GO:0006412">
    <property type="term" value="P:translation"/>
    <property type="evidence" value="ECO:0007669"/>
    <property type="project" value="InterPro"/>
</dbReference>
<proteinExistence type="inferred from homology"/>
<dbReference type="SUPFAM" id="SSF52161">
    <property type="entry name" value="Ribosomal protein L13"/>
    <property type="match status" value="1"/>
</dbReference>
<dbReference type="Pfam" id="PF00572">
    <property type="entry name" value="Ribosomal_L13"/>
    <property type="match status" value="1"/>
</dbReference>
<dbReference type="Proteomes" id="UP000728032">
    <property type="component" value="Unassembled WGS sequence"/>
</dbReference>
<dbReference type="InterPro" id="IPR036855">
    <property type="entry name" value="Znf_CCCH_sf"/>
</dbReference>
<dbReference type="InterPro" id="IPR013083">
    <property type="entry name" value="Znf_RING/FYVE/PHD"/>
</dbReference>
<dbReference type="GO" id="GO:0008270">
    <property type="term" value="F:zinc ion binding"/>
    <property type="evidence" value="ECO:0007669"/>
    <property type="project" value="UniProtKB-KW"/>
</dbReference>
<evidence type="ECO:0000313" key="12">
    <source>
        <dbReference type="Proteomes" id="UP000728032"/>
    </source>
</evidence>
<evidence type="ECO:0008006" key="13">
    <source>
        <dbReference type="Google" id="ProtNLM"/>
    </source>
</evidence>
<dbReference type="PROSITE" id="PS50103">
    <property type="entry name" value="ZF_C3H1"/>
    <property type="match status" value="1"/>
</dbReference>
<dbReference type="SMART" id="SM00184">
    <property type="entry name" value="RING"/>
    <property type="match status" value="1"/>
</dbReference>
<gene>
    <name evidence="11" type="ORF">ONB1V03_LOCUS14684</name>
</gene>
<keyword evidence="6" id="KW-0687">Ribonucleoprotein</keyword>
<dbReference type="SUPFAM" id="SSF90229">
    <property type="entry name" value="CCCH zinc finger"/>
    <property type="match status" value="1"/>
</dbReference>
<evidence type="ECO:0000256" key="6">
    <source>
        <dbReference type="ARBA" id="ARBA00023274"/>
    </source>
</evidence>
<evidence type="ECO:0000256" key="2">
    <source>
        <dbReference type="ARBA" id="ARBA00022723"/>
    </source>
</evidence>
<keyword evidence="5" id="KW-0689">Ribosomal protein</keyword>
<dbReference type="Gene3D" id="3.30.40.10">
    <property type="entry name" value="Zinc/RING finger domain, C3HC4 (zinc finger)"/>
    <property type="match status" value="1"/>
</dbReference>
<keyword evidence="2 7" id="KW-0479">Metal-binding</keyword>
<reference evidence="11" key="1">
    <citation type="submission" date="2020-11" db="EMBL/GenBank/DDBJ databases">
        <authorList>
            <person name="Tran Van P."/>
        </authorList>
    </citation>
    <scope>NUCLEOTIDE SEQUENCE</scope>
</reference>